<feature type="compositionally biased region" description="Polar residues" evidence="1">
    <location>
        <begin position="1148"/>
        <end position="1158"/>
    </location>
</feature>
<gene>
    <name evidence="2" type="ORF">SNOG_11434</name>
</gene>
<proteinExistence type="predicted"/>
<dbReference type="PANTHER" id="PTHR38697:SF1">
    <property type="entry name" value="NUCLEAR PORE COMPLEX PROTEIN SIMILAR TO S. CEREVISIAE NUP2 (EUROFUNG)"/>
    <property type="match status" value="1"/>
</dbReference>
<feature type="compositionally biased region" description="Polar residues" evidence="1">
    <location>
        <begin position="398"/>
        <end position="414"/>
    </location>
</feature>
<organism evidence="2 3">
    <name type="scientific">Phaeosphaeria nodorum (strain SN15 / ATCC MYA-4574 / FGSC 10173)</name>
    <name type="common">Glume blotch fungus</name>
    <name type="synonym">Parastagonospora nodorum</name>
    <dbReference type="NCBI Taxonomy" id="321614"/>
    <lineage>
        <taxon>Eukaryota</taxon>
        <taxon>Fungi</taxon>
        <taxon>Dikarya</taxon>
        <taxon>Ascomycota</taxon>
        <taxon>Pezizomycotina</taxon>
        <taxon>Dothideomycetes</taxon>
        <taxon>Pleosporomycetidae</taxon>
        <taxon>Pleosporales</taxon>
        <taxon>Pleosporineae</taxon>
        <taxon>Phaeosphaeriaceae</taxon>
        <taxon>Parastagonospora</taxon>
    </lineage>
</organism>
<feature type="compositionally biased region" description="Low complexity" evidence="1">
    <location>
        <begin position="818"/>
        <end position="833"/>
    </location>
</feature>
<feature type="region of interest" description="Disordered" evidence="1">
    <location>
        <begin position="605"/>
        <end position="700"/>
    </location>
</feature>
<dbReference type="RefSeq" id="XP_001801676.1">
    <property type="nucleotide sequence ID" value="XM_001801624.1"/>
</dbReference>
<feature type="compositionally biased region" description="Low complexity" evidence="1">
    <location>
        <begin position="378"/>
        <end position="391"/>
    </location>
</feature>
<sequence length="1387" mass="142648">MSGKRANTFGQGRPERPYEEREEEAAEIPQKATAAQLAARKRSHRKYPPVTRALSTASASACAPASSSAACAMASKRFHSTEGRRRIRREQERREANARLQTPSMSASFAAPQPSGFTFGASAAPAVGGNDNSNNNNTNGMFGASTSTFGGATNSFPPSQSATPTNNFTSSSFPAFGATSQSTGFNLQPPSSSNFDFSAGGSSFKFTSATQPPEFSQTGTPVGNMFGSSFSTPVANGKGNANGNGASTFQGGFSSQTPTQGNPFSGLAQNNAPSAPSNNLFSTTSSAPVSNMFGANTSAPTNNIFGAASGAPTSNAFPASNMFNTTSAPANNMLSSAPSNNMFGATSSAPSSNMFGTTSSSAQSTGTSAPTNMFGGVNASSNNAAPAQSNAFGGGFGSNTQNGAHQETSRNNFLGTGTSAQGTQNATATAPTQNTFTFGAQSNATTSAAASNPFGSLPKPSESSTSLTFGAQAQEKTPASASNPFAAIKLPAEAAETSKPSLFSSVQAPQPADGASSETPKPNLFASLSKGPTTTNSPGFNFLSAAQSKESAAVSEKAAEPPAEKAPEAKKYNLFSALSTPQPAKTAEAEKPKASLFSAQPKISTGMFSQTPQPQAKSVSNTFKPTPSFSGFKSQAASSPEASKGSTTQAAPAKEASNPFSKLPAPSTDRPNLFSPAQQAPAPASAPSSMPALTGGTELPKIPKAHVPQEWNAATVSAPQGGDSSFHLICNLTAQLQQLNEKYRTKLSNLSATADWSALSLWHHQHSSAIKKKIDIAKKQRANAKGVTGNEATVTKRKVNDESPENRDASPSKRARPAETPATPTPQPSASTPKLNPPATATSNLFAAALKKPSAPSETSDKFASKPVQTSAPATTGGFKPTPAPTLTNGGGGFKPTPAAASTSGGGGFKPSVPSGSGGFKPTVSSGSGGFAAQFAKSAKTLEQLAAERKKKAKDEDYDSDDETEEEWKRLNALRKRMAAVAAAKGFSMPTSSKPTATSTSSSTNGLFGSRPASPASSTGGSVFDAPSTAKTPSNNIFGHLSSGTSSNHQDESEDDGEQHPVGSVEPTTPPKRKFGTPDNEETESLDEAAKRQKPEAAPKGSLLSRMTPADNTQSEKENNSPALFGQANGSTTPAGKPFSFFDFSAAGSKTASPSSDTFAGDQTYKPGTPIKFGESIAEKKGGVPAFSFQAPSTSTTPSKPPPAHPLFNFGPMTGGSSLTAPTSGLGSAPSSVFSSRAATPLSEADTSAAEDDEEGGNQEQVDLSKLTPEELESNEVVFETEIALAKHQVDQGNGKTWENFARGPLYLLKDKVSGKCFVRIRIASGATPLNYVILPKLKTQVIGSSGKMVQATMPKKEGGIAQFYISFRMSETAQEFSEKYNASLPS</sequence>
<dbReference type="InterPro" id="IPR053074">
    <property type="entry name" value="NPC_Nucleoporin"/>
</dbReference>
<evidence type="ECO:0000256" key="1">
    <source>
        <dbReference type="SAM" id="MobiDB-lite"/>
    </source>
</evidence>
<feature type="compositionally biased region" description="Basic and acidic residues" evidence="1">
    <location>
        <begin position="1088"/>
        <end position="1097"/>
    </location>
</feature>
<feature type="region of interest" description="Disordered" evidence="1">
    <location>
        <begin position="71"/>
        <end position="108"/>
    </location>
</feature>
<feature type="region of interest" description="Disordered" evidence="1">
    <location>
        <begin position="982"/>
        <end position="1270"/>
    </location>
</feature>
<feature type="compositionally biased region" description="Basic and acidic residues" evidence="1">
    <location>
        <begin position="79"/>
        <end position="97"/>
    </location>
</feature>
<feature type="compositionally biased region" description="Acidic residues" evidence="1">
    <location>
        <begin position="956"/>
        <end position="966"/>
    </location>
</feature>
<feature type="compositionally biased region" description="Low complexity" evidence="1">
    <location>
        <begin position="270"/>
        <end position="279"/>
    </location>
</feature>
<reference evidence="3" key="1">
    <citation type="journal article" date="2007" name="Plant Cell">
        <title>Dothideomycete-plant interactions illuminated by genome sequencing and EST analysis of the wheat pathogen Stagonospora nodorum.</title>
        <authorList>
            <person name="Hane J.K."/>
            <person name="Lowe R.G."/>
            <person name="Solomon P.S."/>
            <person name="Tan K.C."/>
            <person name="Schoch C.L."/>
            <person name="Spatafora J.W."/>
            <person name="Crous P.W."/>
            <person name="Kodira C."/>
            <person name="Birren B.W."/>
            <person name="Galagan J.E."/>
            <person name="Torriani S.F."/>
            <person name="McDonald B.A."/>
            <person name="Oliver R.P."/>
        </authorList>
    </citation>
    <scope>NUCLEOTIDE SEQUENCE [LARGE SCALE GENOMIC DNA]</scope>
    <source>
        <strain evidence="3">SN15 / ATCC MYA-4574 / FGSC 10173</strain>
    </source>
</reference>
<dbReference type="HOGENOM" id="CLU_255445_0_0_1"/>
<feature type="region of interest" description="Disordered" evidence="1">
    <location>
        <begin position="945"/>
        <end position="969"/>
    </location>
</feature>
<feature type="compositionally biased region" description="Polar residues" evidence="1">
    <location>
        <begin position="461"/>
        <end position="482"/>
    </location>
</feature>
<feature type="region of interest" description="Disordered" evidence="1">
    <location>
        <begin position="781"/>
        <end position="930"/>
    </location>
</feature>
<dbReference type="Proteomes" id="UP000001055">
    <property type="component" value="Unassembled WGS sequence"/>
</dbReference>
<feature type="compositionally biased region" description="Polar residues" evidence="1">
    <location>
        <begin position="530"/>
        <end position="539"/>
    </location>
</feature>
<dbReference type="GeneID" id="5978584"/>
<name>Q0U9Y0_PHANO</name>
<feature type="compositionally biased region" description="Low complexity" evidence="1">
    <location>
        <begin position="415"/>
        <end position="427"/>
    </location>
</feature>
<feature type="compositionally biased region" description="Basic and acidic residues" evidence="1">
    <location>
        <begin position="798"/>
        <end position="811"/>
    </location>
</feature>
<feature type="compositionally biased region" description="Polar residues" evidence="1">
    <location>
        <begin position="605"/>
        <end position="650"/>
    </location>
</feature>
<dbReference type="Gene3D" id="2.30.29.30">
    <property type="entry name" value="Pleckstrin-homology domain (PH domain)/Phosphotyrosine-binding domain (PTB)"/>
    <property type="match status" value="1"/>
</dbReference>
<dbReference type="EMBL" id="CH445343">
    <property type="protein sequence ID" value="EAT81142.2"/>
    <property type="molecule type" value="Genomic_DNA"/>
</dbReference>
<feature type="region of interest" description="Disordered" evidence="1">
    <location>
        <begin position="208"/>
        <end position="283"/>
    </location>
</feature>
<feature type="region of interest" description="Disordered" evidence="1">
    <location>
        <begin position="1"/>
        <end position="51"/>
    </location>
</feature>
<accession>Q0U9Y0</accession>
<feature type="compositionally biased region" description="Low complexity" evidence="1">
    <location>
        <begin position="235"/>
        <end position="246"/>
    </location>
</feature>
<evidence type="ECO:0008006" key="4">
    <source>
        <dbReference type="Google" id="ProtNLM"/>
    </source>
</evidence>
<evidence type="ECO:0000313" key="3">
    <source>
        <dbReference type="Proteomes" id="UP000001055"/>
    </source>
</evidence>
<feature type="compositionally biased region" description="Polar residues" evidence="1">
    <location>
        <begin position="208"/>
        <end position="234"/>
    </location>
</feature>
<feature type="region of interest" description="Disordered" evidence="1">
    <location>
        <begin position="446"/>
        <end position="482"/>
    </location>
</feature>
<protein>
    <recommendedName>
        <fullName evidence="4">RanBD1 domain-containing protein</fullName>
    </recommendedName>
</protein>
<feature type="compositionally biased region" description="Polar residues" evidence="1">
    <location>
        <begin position="247"/>
        <end position="269"/>
    </location>
</feature>
<feature type="compositionally biased region" description="Low complexity" evidence="1">
    <location>
        <begin position="675"/>
        <end position="692"/>
    </location>
</feature>
<dbReference type="VEuPathDB" id="FungiDB:JI435_114340"/>
<evidence type="ECO:0000313" key="2">
    <source>
        <dbReference type="EMBL" id="EAT81142.2"/>
    </source>
</evidence>
<dbReference type="eggNOG" id="ENOG502S652">
    <property type="taxonomic scope" value="Eukaryota"/>
</dbReference>
<dbReference type="PANTHER" id="PTHR38697">
    <property type="entry name" value="NUCLEAR PORE COMPLEX PROTEIN SIMILAR TO S. CEREVISIAE NUP2 (EUROFUNG)"/>
    <property type="match status" value="1"/>
</dbReference>
<feature type="compositionally biased region" description="Polar residues" evidence="1">
    <location>
        <begin position="1215"/>
        <end position="1238"/>
    </location>
</feature>
<feature type="compositionally biased region" description="Polar residues" evidence="1">
    <location>
        <begin position="1029"/>
        <end position="1048"/>
    </location>
</feature>
<dbReference type="InterPro" id="IPR011993">
    <property type="entry name" value="PH-like_dom_sf"/>
</dbReference>
<dbReference type="STRING" id="321614.Q0U9Y0"/>
<feature type="region of interest" description="Disordered" evidence="1">
    <location>
        <begin position="500"/>
        <end position="541"/>
    </location>
</feature>
<feature type="compositionally biased region" description="Low complexity" evidence="1">
    <location>
        <begin position="982"/>
        <end position="1004"/>
    </location>
</feature>
<dbReference type="InParanoid" id="Q0U9Y0"/>
<dbReference type="KEGG" id="pno:SNOG_11434"/>
<feature type="region of interest" description="Disordered" evidence="1">
    <location>
        <begin position="377"/>
        <end position="427"/>
    </location>
</feature>
<dbReference type="SUPFAM" id="SSF50729">
    <property type="entry name" value="PH domain-like"/>
    <property type="match status" value="1"/>
</dbReference>